<dbReference type="InterPro" id="IPR036388">
    <property type="entry name" value="WH-like_DNA-bd_sf"/>
</dbReference>
<dbReference type="STRING" id="395965.Msil_0382"/>
<dbReference type="InterPro" id="IPR036390">
    <property type="entry name" value="WH_DNA-bd_sf"/>
</dbReference>
<dbReference type="eggNOG" id="COG1733">
    <property type="taxonomic scope" value="Bacteria"/>
</dbReference>
<dbReference type="HOGENOM" id="CLU_111585_0_1_5"/>
<evidence type="ECO:0000256" key="1">
    <source>
        <dbReference type="ARBA" id="ARBA00023015"/>
    </source>
</evidence>
<dbReference type="AlphaFoldDB" id="B8EQT6"/>
<name>B8EQT6_METSB</name>
<protein>
    <submittedName>
        <fullName evidence="5">Transcriptional regulator, HxlR family</fullName>
    </submittedName>
</protein>
<dbReference type="KEGG" id="msl:Msil_0382"/>
<evidence type="ECO:0000313" key="6">
    <source>
        <dbReference type="Proteomes" id="UP000002257"/>
    </source>
</evidence>
<keyword evidence="6" id="KW-1185">Reference proteome</keyword>
<dbReference type="PROSITE" id="PS51118">
    <property type="entry name" value="HTH_HXLR"/>
    <property type="match status" value="1"/>
</dbReference>
<keyword evidence="2" id="KW-0238">DNA-binding</keyword>
<dbReference type="SUPFAM" id="SSF46785">
    <property type="entry name" value="Winged helix' DNA-binding domain"/>
    <property type="match status" value="1"/>
</dbReference>
<reference evidence="5 6" key="1">
    <citation type="journal article" date="2010" name="J. Bacteriol.">
        <title>Complete genome sequence of the aerobic facultative methanotroph Methylocella silvestris BL2.</title>
        <authorList>
            <person name="Chen Y."/>
            <person name="Crombie A."/>
            <person name="Rahman M.T."/>
            <person name="Dedysh S.N."/>
            <person name="Liesack W."/>
            <person name="Stott M.B."/>
            <person name="Alam M."/>
            <person name="Theisen A.R."/>
            <person name="Murrell J.C."/>
            <person name="Dunfield P.F."/>
        </authorList>
    </citation>
    <scope>NUCLEOTIDE SEQUENCE [LARGE SCALE GENOMIC DNA]</scope>
    <source>
        <strain evidence="6">DSM 15510 / CIP 108128 / LMG 27833 / NCIMB 13906 / BL2</strain>
    </source>
</reference>
<dbReference type="RefSeq" id="WP_012589427.1">
    <property type="nucleotide sequence ID" value="NC_011666.1"/>
</dbReference>
<evidence type="ECO:0000259" key="4">
    <source>
        <dbReference type="PROSITE" id="PS51118"/>
    </source>
</evidence>
<evidence type="ECO:0000313" key="5">
    <source>
        <dbReference type="EMBL" id="ACK49357.1"/>
    </source>
</evidence>
<dbReference type="InterPro" id="IPR002577">
    <property type="entry name" value="HTH_HxlR"/>
</dbReference>
<feature type="domain" description="HTH hxlR-type" evidence="4">
    <location>
        <begin position="13"/>
        <end position="110"/>
    </location>
</feature>
<dbReference type="Proteomes" id="UP000002257">
    <property type="component" value="Chromosome"/>
</dbReference>
<evidence type="ECO:0000256" key="3">
    <source>
        <dbReference type="ARBA" id="ARBA00023163"/>
    </source>
</evidence>
<dbReference type="EMBL" id="CP001280">
    <property type="protein sequence ID" value="ACK49357.1"/>
    <property type="molecule type" value="Genomic_DNA"/>
</dbReference>
<accession>B8EQT6</accession>
<dbReference type="Gene3D" id="1.10.10.10">
    <property type="entry name" value="Winged helix-like DNA-binding domain superfamily/Winged helix DNA-binding domain"/>
    <property type="match status" value="1"/>
</dbReference>
<organism evidence="5 6">
    <name type="scientific">Methylocella silvestris (strain DSM 15510 / CIP 108128 / LMG 27833 / NCIMB 13906 / BL2)</name>
    <dbReference type="NCBI Taxonomy" id="395965"/>
    <lineage>
        <taxon>Bacteria</taxon>
        <taxon>Pseudomonadati</taxon>
        <taxon>Pseudomonadota</taxon>
        <taxon>Alphaproteobacteria</taxon>
        <taxon>Hyphomicrobiales</taxon>
        <taxon>Beijerinckiaceae</taxon>
        <taxon>Methylocella</taxon>
    </lineage>
</organism>
<dbReference type="Pfam" id="PF01638">
    <property type="entry name" value="HxlR"/>
    <property type="match status" value="1"/>
</dbReference>
<dbReference type="OrthoDB" id="9782219at2"/>
<proteinExistence type="predicted"/>
<keyword evidence="1" id="KW-0805">Transcription regulation</keyword>
<gene>
    <name evidence="5" type="ordered locus">Msil_0382</name>
</gene>
<keyword evidence="3" id="KW-0804">Transcription</keyword>
<sequence>MKGKRTDVGKSGCGIARALQVVGDWWSLLIVRDAFSGRRRFSEFQKNLGLAKNILSVRLRKLVEEGIFTVQPDPDSALSHLYVLTPKGQQLGVILVALWQWGEENCFAPGELKYRMVDTLNRQPLTKLQLAAQDGRILGLQDFRVKARHE</sequence>
<evidence type="ECO:0000256" key="2">
    <source>
        <dbReference type="ARBA" id="ARBA00023125"/>
    </source>
</evidence>
<dbReference type="PANTHER" id="PTHR33204">
    <property type="entry name" value="TRANSCRIPTIONAL REGULATOR, MARR FAMILY"/>
    <property type="match status" value="1"/>
</dbReference>
<dbReference type="PANTHER" id="PTHR33204:SF18">
    <property type="entry name" value="TRANSCRIPTIONAL REGULATORY PROTEIN"/>
    <property type="match status" value="1"/>
</dbReference>
<dbReference type="GO" id="GO:0003677">
    <property type="term" value="F:DNA binding"/>
    <property type="evidence" value="ECO:0007669"/>
    <property type="project" value="UniProtKB-KW"/>
</dbReference>